<dbReference type="PROSITE" id="PS50025">
    <property type="entry name" value="LAM_G_DOMAIN"/>
    <property type="match status" value="4"/>
</dbReference>
<feature type="disulfide bond" evidence="11">
    <location>
        <begin position="839"/>
        <end position="866"/>
    </location>
</feature>
<dbReference type="PROSITE" id="PS01285">
    <property type="entry name" value="FA58C_1"/>
    <property type="match status" value="1"/>
</dbReference>
<dbReference type="Ensembl" id="ENSTRUT00000080614.1">
    <property type="protein sequence ID" value="ENSTRUP00000064487.1"/>
    <property type="gene ID" value="ENSTRUG00000001048.3"/>
</dbReference>
<dbReference type="Pfam" id="PF00754">
    <property type="entry name" value="F5_F8_type_C"/>
    <property type="match status" value="1"/>
</dbReference>
<evidence type="ECO:0000259" key="14">
    <source>
        <dbReference type="PROSITE" id="PS50026"/>
    </source>
</evidence>
<keyword evidence="3 10" id="KW-0245">EGF-like domain</keyword>
<feature type="domain" description="Laminin G" evidence="13">
    <location>
        <begin position="132"/>
        <end position="311"/>
    </location>
</feature>
<dbReference type="CDD" id="cd00110">
    <property type="entry name" value="LamG"/>
    <property type="match status" value="4"/>
</dbReference>
<gene>
    <name evidence="16" type="primary">cntnap2a</name>
</gene>
<dbReference type="InterPro" id="IPR036056">
    <property type="entry name" value="Fibrinogen-like_C"/>
</dbReference>
<name>A0A674MTI2_TAKRU</name>
<dbReference type="SUPFAM" id="SSF56496">
    <property type="entry name" value="Fibrinogen C-terminal domain-like"/>
    <property type="match status" value="1"/>
</dbReference>
<dbReference type="Pfam" id="PF02210">
    <property type="entry name" value="Laminin_G_2"/>
    <property type="match status" value="4"/>
</dbReference>
<dbReference type="Gene3D" id="2.10.25.10">
    <property type="entry name" value="Laminin"/>
    <property type="match status" value="2"/>
</dbReference>
<dbReference type="GeneTree" id="ENSGT00940000154516"/>
<accession>A0A674MTI2</accession>
<dbReference type="Gene3D" id="2.60.120.260">
    <property type="entry name" value="Galactose-binding domain-like"/>
    <property type="match status" value="1"/>
</dbReference>
<evidence type="ECO:0000256" key="2">
    <source>
        <dbReference type="ARBA" id="ARBA00010241"/>
    </source>
</evidence>
<comment type="similarity">
    <text evidence="2">Belongs to the neurexin family.</text>
</comment>
<feature type="domain" description="Laminin G" evidence="13">
    <location>
        <begin position="924"/>
        <end position="1126"/>
    </location>
</feature>
<evidence type="ECO:0000259" key="12">
    <source>
        <dbReference type="PROSITE" id="PS50022"/>
    </source>
</evidence>
<dbReference type="SMART" id="SM00282">
    <property type="entry name" value="LamG"/>
    <property type="match status" value="4"/>
</dbReference>
<evidence type="ECO:0000256" key="9">
    <source>
        <dbReference type="ARBA" id="ARBA00023157"/>
    </source>
</evidence>
<evidence type="ECO:0000313" key="17">
    <source>
        <dbReference type="Proteomes" id="UP000005226"/>
    </source>
</evidence>
<dbReference type="PANTHER" id="PTHR15036">
    <property type="entry name" value="PIKACHURIN-LIKE PROTEIN"/>
    <property type="match status" value="1"/>
</dbReference>
<dbReference type="SMART" id="SM00231">
    <property type="entry name" value="FA58C"/>
    <property type="match status" value="1"/>
</dbReference>
<dbReference type="CDD" id="cd00054">
    <property type="entry name" value="EGF_CA"/>
    <property type="match status" value="2"/>
</dbReference>
<keyword evidence="4" id="KW-0812">Transmembrane</keyword>
<dbReference type="SMART" id="SM00181">
    <property type="entry name" value="EGF"/>
    <property type="match status" value="2"/>
</dbReference>
<protein>
    <submittedName>
        <fullName evidence="16">Contactin associated protein 2</fullName>
    </submittedName>
</protein>
<dbReference type="PANTHER" id="PTHR15036:SF33">
    <property type="entry name" value="CONTACTIN-ASSOCIATED PROTEIN-LIKE 2"/>
    <property type="match status" value="1"/>
</dbReference>
<evidence type="ECO:0000313" key="16">
    <source>
        <dbReference type="Ensembl" id="ENSTRUP00000064487.1"/>
    </source>
</evidence>
<evidence type="ECO:0000256" key="1">
    <source>
        <dbReference type="ARBA" id="ARBA00004479"/>
    </source>
</evidence>
<dbReference type="PROSITE" id="PS50026">
    <property type="entry name" value="EGF_3"/>
    <property type="match status" value="2"/>
</dbReference>
<reference evidence="16" key="3">
    <citation type="submission" date="2025-09" db="UniProtKB">
        <authorList>
            <consortium name="Ensembl"/>
        </authorList>
    </citation>
    <scope>IDENTIFICATION</scope>
</reference>
<reference evidence="16" key="2">
    <citation type="submission" date="2025-08" db="UniProtKB">
        <authorList>
            <consortium name="Ensembl"/>
        </authorList>
    </citation>
    <scope>IDENTIFICATION</scope>
</reference>
<evidence type="ECO:0000256" key="10">
    <source>
        <dbReference type="PROSITE-ProRule" id="PRU00076"/>
    </source>
</evidence>
<dbReference type="SUPFAM" id="SSF49785">
    <property type="entry name" value="Galactose-binding domain-like"/>
    <property type="match status" value="1"/>
</dbReference>
<dbReference type="InterPro" id="IPR000742">
    <property type="entry name" value="EGF"/>
</dbReference>
<dbReference type="InterPro" id="IPR050372">
    <property type="entry name" value="Neurexin-related_CASP"/>
</dbReference>
<keyword evidence="8" id="KW-0472">Membrane</keyword>
<comment type="caution">
    <text evidence="10">Lacks conserved residue(s) required for the propagation of feature annotation.</text>
</comment>
<dbReference type="FunFam" id="2.10.25.10:FF:000015">
    <property type="entry name" value="neurexin-1 isoform X1"/>
    <property type="match status" value="1"/>
</dbReference>
<evidence type="ECO:0000256" key="11">
    <source>
        <dbReference type="PROSITE-ProRule" id="PRU00122"/>
    </source>
</evidence>
<evidence type="ECO:0000256" key="4">
    <source>
        <dbReference type="ARBA" id="ARBA00022692"/>
    </source>
</evidence>
<feature type="domain" description="Laminin G" evidence="13">
    <location>
        <begin position="313"/>
        <end position="479"/>
    </location>
</feature>
<proteinExistence type="inferred from homology"/>
<feature type="domain" description="EGF-like" evidence="14">
    <location>
        <begin position="481"/>
        <end position="518"/>
    </location>
</feature>
<dbReference type="InterPro" id="IPR002181">
    <property type="entry name" value="Fibrinogen_a/b/g_C_dom"/>
</dbReference>
<dbReference type="PROSITE" id="PS50022">
    <property type="entry name" value="FA58C_3"/>
    <property type="match status" value="1"/>
</dbReference>
<dbReference type="Proteomes" id="UP000005226">
    <property type="component" value="Chromosome 10"/>
</dbReference>
<keyword evidence="5" id="KW-0732">Signal</keyword>
<dbReference type="InterPro" id="IPR013320">
    <property type="entry name" value="ConA-like_dom_sf"/>
</dbReference>
<sequence length="1183" mass="130991">DKSTRSETIILSFVGAGGWSPLDSDHYQWLQVDLGSRKQVVTIATQGRYSSSDWTTRYRLLYSDTGRNWKPYHQDGNIWAFSGNSNSESVVRHELQQGIVVRFLRFVPLEWSEEGRIGLRIEVYGCSYWAGVINFDGQGVISYRFKVKKMKIIKDVIALRFKTSESDGVILHGEGQQGDYITLELRKAKLLLQINLGSNQYGSILGHTSVTTGSLLDDSHWHAVVIERYRRNVNFTLDRHTQHFRTNGDFDHLDLDYEVSFEAKTVDHICFKINLKNFKGCMESINYNGDNITDLARRKKLDTSSFVSKPTHTFPVFFNATSFLQLPGRAGHNTISLGFQFRTWNPDGLLVFSNLDDGTLEISLEDGRAVVRINLTKAAGSGLNDGQWHAIRLVAKDNFAMLTIDGDDTSAVRSASPLAINTGGTYHLGGYFLQTPFPPSQRSFQGCMQAILVDDQPADLHAVEKGTVGAFENVSLDLCAIIDRCMPNHCEHGGRCKQTWDSFSCTCDGTGYTGATCHTSIYEPSCEAYKHLGRSSDTYWIDPDGSGPLAPFKVSCNMTEDKVWTTVMNNLPAKTTVIGSSKEKRTVLQVNYSASMDQVILKQTLPFLVCVSSTDGTPYTWWVGRGNEKHFYWGGSEPGIQKCACGMARNCTDTKYNCNCDADHELWREDSGLLVYKEHLPVSQVAVGDTNRPGSEAKLTVGPLRCQGDGKSWVIHTVAILLIADISFYFKTSAPYGVFLENLGNTDFIRLELKSPNVVSFSFDVGNGPVELTVHSAGPLNDDQWHRVMAERNVKEAVLQLDQTSRAARLAPAQGHTRLELFSQLYVGAPGGQRGFLGCIRALRMNGVTLDLEERAKVTPGVKPGCQGHCTSFGMYCRNGGKCVEKYNGYLCDCSATAYDGPFCTRDIGGFFEMGTLVKYNFPPAALVDTSKTTLHHQPKAHAVNLTREDVAFSFSTSSAPAILMYVSSKTEDYMAVILRHNGSLQVRYNLGGLKAPFSIDVDQRNLANGQPHIFNMSRINRMEIQVTLGCFELSYRMEPGKPASNSSSSPNPCLHTETGHVDPLLIEQYNTPGFIGCLSRVQFNGIAPIKSALRGPSQAQTTPTETQPAAASPVSYQGKLVESNCGASPLTIPPMSAATDPWHLDSTGENYSRWPLERAKMIGLTGMFLYLQMQNFPSMRKE</sequence>
<dbReference type="InterPro" id="IPR008979">
    <property type="entry name" value="Galactose-bd-like_sf"/>
</dbReference>
<keyword evidence="7" id="KW-1133">Transmembrane helix</keyword>
<feature type="domain" description="F5/8 type C" evidence="12">
    <location>
        <begin position="1"/>
        <end position="126"/>
    </location>
</feature>
<evidence type="ECO:0000256" key="8">
    <source>
        <dbReference type="ARBA" id="ARBA00023136"/>
    </source>
</evidence>
<dbReference type="GO" id="GO:0016020">
    <property type="term" value="C:membrane"/>
    <property type="evidence" value="ECO:0007669"/>
    <property type="project" value="UniProtKB-SubCell"/>
</dbReference>
<evidence type="ECO:0000259" key="15">
    <source>
        <dbReference type="PROSITE" id="PS51406"/>
    </source>
</evidence>
<dbReference type="InterPro" id="IPR000421">
    <property type="entry name" value="FA58C"/>
</dbReference>
<comment type="subcellular location">
    <subcellularLocation>
        <location evidence="1">Membrane</location>
        <topology evidence="1">Single-pass type I membrane protein</topology>
    </subcellularLocation>
</comment>
<feature type="domain" description="EGF-like" evidence="14">
    <location>
        <begin position="867"/>
        <end position="905"/>
    </location>
</feature>
<dbReference type="CDD" id="cd00057">
    <property type="entry name" value="FA58C"/>
    <property type="match status" value="1"/>
</dbReference>
<dbReference type="PROSITE" id="PS01286">
    <property type="entry name" value="FA58C_2"/>
    <property type="match status" value="1"/>
</dbReference>
<dbReference type="SUPFAM" id="SSF49899">
    <property type="entry name" value="Concanavalin A-like lectins/glucanases"/>
    <property type="match status" value="4"/>
</dbReference>
<feature type="domain" description="Laminin G" evidence="13">
    <location>
        <begin position="688"/>
        <end position="866"/>
    </location>
</feature>
<evidence type="ECO:0000256" key="7">
    <source>
        <dbReference type="ARBA" id="ARBA00022989"/>
    </source>
</evidence>
<keyword evidence="9 11" id="KW-1015">Disulfide bond</keyword>
<dbReference type="Gene3D" id="2.60.120.200">
    <property type="match status" value="4"/>
</dbReference>
<dbReference type="InterPro" id="IPR001791">
    <property type="entry name" value="Laminin_G"/>
</dbReference>
<evidence type="ECO:0000256" key="5">
    <source>
        <dbReference type="ARBA" id="ARBA00022729"/>
    </source>
</evidence>
<reference evidence="16 17" key="1">
    <citation type="journal article" date="2011" name="Genome Biol. Evol.">
        <title>Integration of the genetic map and genome assembly of fugu facilitates insights into distinct features of genome evolution in teleosts and mammals.</title>
        <authorList>
            <person name="Kai W."/>
            <person name="Kikuchi K."/>
            <person name="Tohari S."/>
            <person name="Chew A.K."/>
            <person name="Tay A."/>
            <person name="Fujiwara A."/>
            <person name="Hosoya S."/>
            <person name="Suetake H."/>
            <person name="Naruse K."/>
            <person name="Brenner S."/>
            <person name="Suzuki Y."/>
            <person name="Venkatesh B."/>
        </authorList>
    </citation>
    <scope>NUCLEOTIDE SEQUENCE [LARGE SCALE GENOMIC DNA]</scope>
</reference>
<evidence type="ECO:0000259" key="13">
    <source>
        <dbReference type="PROSITE" id="PS50025"/>
    </source>
</evidence>
<keyword evidence="6" id="KW-0677">Repeat</keyword>
<dbReference type="AlphaFoldDB" id="A0A674MTI2"/>
<dbReference type="Gene3D" id="2.60.120.1000">
    <property type="match status" value="1"/>
</dbReference>
<evidence type="ECO:0000256" key="6">
    <source>
        <dbReference type="ARBA" id="ARBA00022737"/>
    </source>
</evidence>
<organism evidence="16 17">
    <name type="scientific">Takifugu rubripes</name>
    <name type="common">Japanese pufferfish</name>
    <name type="synonym">Fugu rubripes</name>
    <dbReference type="NCBI Taxonomy" id="31033"/>
    <lineage>
        <taxon>Eukaryota</taxon>
        <taxon>Metazoa</taxon>
        <taxon>Chordata</taxon>
        <taxon>Craniata</taxon>
        <taxon>Vertebrata</taxon>
        <taxon>Euteleostomi</taxon>
        <taxon>Actinopterygii</taxon>
        <taxon>Neopterygii</taxon>
        <taxon>Teleostei</taxon>
        <taxon>Neoteleostei</taxon>
        <taxon>Acanthomorphata</taxon>
        <taxon>Eupercaria</taxon>
        <taxon>Tetraodontiformes</taxon>
        <taxon>Tetradontoidea</taxon>
        <taxon>Tetraodontidae</taxon>
        <taxon>Takifugu</taxon>
    </lineage>
</organism>
<keyword evidence="17" id="KW-1185">Reference proteome</keyword>
<feature type="domain" description="Fibrinogen C-terminal" evidence="15">
    <location>
        <begin position="517"/>
        <end position="569"/>
    </location>
</feature>
<evidence type="ECO:0000256" key="3">
    <source>
        <dbReference type="ARBA" id="ARBA00022536"/>
    </source>
</evidence>
<dbReference type="PROSITE" id="PS51406">
    <property type="entry name" value="FIBRINOGEN_C_2"/>
    <property type="match status" value="1"/>
</dbReference>
<dbReference type="FunFam" id="2.60.120.260:FF:000016">
    <property type="entry name" value="Contactin-associated protein-like 4 isoform 1"/>
    <property type="match status" value="1"/>
</dbReference>